<evidence type="ECO:0000313" key="4">
    <source>
        <dbReference type="EMBL" id="KAL3877683.1"/>
    </source>
</evidence>
<feature type="non-terminal residue" evidence="4">
    <location>
        <position position="3093"/>
    </location>
</feature>
<dbReference type="EMBL" id="JBJQND010000005">
    <property type="protein sequence ID" value="KAL3877683.1"/>
    <property type="molecule type" value="Genomic_DNA"/>
</dbReference>
<dbReference type="InterPro" id="IPR016024">
    <property type="entry name" value="ARM-type_fold"/>
</dbReference>
<feature type="compositionally biased region" description="Basic residues" evidence="2">
    <location>
        <begin position="2118"/>
        <end position="2128"/>
    </location>
</feature>
<dbReference type="InterPro" id="IPR046804">
    <property type="entry name" value="DNA-PKcs_N"/>
</dbReference>
<keyword evidence="1" id="KW-0175">Coiled coil</keyword>
<sequence length="3093" mass="351538">MESTPTSADPLLGVQAKKPKDFQVFINLVDFCRDVLPVKHCDKFERWMFPFTQKLILMSTDNPLASGFYKLLAMTMQIANKQNFFQLVVPRSPSLQTTEESMETDGTTESASQRDTCFQLVKKFSKEVLVRMKQYRDDLLASCLTFILALPKEVILEQMAEVVPVIQVTLSLGMSYLPLALVALDAMEYWSNSLSAEVIQPYYADILPCLDSYLKASDKGSEDVNVENTLNMTKSKTGKGRKKFSVRLIKGSKKDTGKMSQLAEVKQRIVRYLGGLGGSQNVALLAKSEEEVSERAIAWDTQQHLKFDIPFVDMKPTIYFDPFLPHVVELASKSSDRQTKVAACELLHSLILYCLGRGAQQPDDMRNQERYSMAPLYKKLIPAMLQLACDVEQVSRQLFEPLSLQMIHWLTNNKKAESEETMALLNAIYDGLVQGTNTALRDFCAKCLNEFLRWSVKQTSQKSMEKSPFNAKSVLKRIFSYSLHPGAFKRLGAALAWNNIYAVFREEDALVDIFAFELLVHFVESLAIAHTDEKSLGTQDQCCKALDHLERIIKVKAKLLQKPSKNRTEPKQWSQPSIDIAVRWLLRQCGRPQTECRHACMKLVHQLASFIPGISSTKNYFQTFLKSKGADYFISRFEGGGNTAIAKSSLKTCPTMVDVSNCFTLHSAVSWFDMVLAALDCYTWVLGEGLLTPTELFTGKGKDKADIRIFETLIYFLENVALKDIDSVTKLFPASTAADTFTPKEIEDFNRTKCTVIVRLLNFLTVLIGKYQKDAFKVVPAEVWCSELWKSICYCVVQPTHLGFNIGEVEILTNLPKEMEQTLTVFSTGLPLNFLTEMKKGISQVIEGDRNVFSSLPLTLDDPVLDTVNLQQVISGYKQLHKVELLLPCFPHQKKEKLAKELFDNIFQGIVTKSSGELTAVTLSPSSHLVAKEMLELAFLLELPAKSLVDAVLDMTVVSSWNKSSVQQRGELFFTFFKTSIVGYIVKCATDMVSLLIKRATVEPRQVSMVLTATVDHLSRDRELRKKHGPTVLSAVLSQWKQLSNWWDKSASQDQHSTAILVLTKLLLIDSKFASTPSHTAFEEVFQMYLSSLTDTKLTLSIKCRVLDLLPFFAVVPESHEAKLKSSLDRLVADNFPLYSSEFPKGSPKFQDYICALDSILNGLVLSGSLVLLELLISIFCREHRHVHEDAIQASISKFTKRLPIEKQRAAAEVPFKIFMKTDSYPAEIRRATLERVCLPILRLIKKSSFIEFYKDHIKELKAIIDVKMSKTEIVLEGQLISRLCCFHLLEVLYSRLSKEELTGNDSAVNTAFCDGTVQTGKELTQYISKAAHEAKGEDVRGENMLLNLRRQYHCAAYNLLIAVISCTQTDSKFYTGLLFKDDEPKGQFLLQNIIDPDKVYEFPIQLQSPLERRKKFVSIHKEVKQERGEEEEGGTWVPPSFLASQNLADSSLSQDISQYNYTISTSASSGASDWNRETGLQRKTSKYQLDDENVSVNVEEDFVELEMDELNQHECMPSLIALLQHMQRTGVTPEIKPGTAVAQMPPWMMYLNSKMSSASSHFNVKLFIAKLIINTSEIFQPYAKFWLRPLCQLIFNSSLSGTGMNYFIVDLVVTMLSWHKTAIPQDSAEEKAMASRLVQFLITNVYHESRPVFRNNLEMLKTTLECWKDRVDIPYQEIYKHLKPPSNDSSLATSITGVQTLGVVISCQFGPYGPSAPVDREKFFSSVAFFMGHKYKAVYAAAAEVVGMIFQYLAEKDKETDGSFHSHVNTMMTSLHQSKPDNFIVCVHRMMRHYPAIADRFLNKLLFMLPNLYGEFKTLCMQVIHTRVDHIENVFLELKSKGFVNCLSHRDEGTQLVSLKIVKDIAAKLKPSELNQWVPLVTAFSTNPSTACRNEMYLILMWVYDNYRDDTSAESNELMVMTKEGLLRGLGEEDLSLRLQVQNFWSSETRLPISTLDRLVAMLEAMYSPVTEQQYLSYATNLILEMTSKSPDYQREIFEHPLSECRFQDYAVKSSWRQRHAAMTPLFATQSTQSQMETEDALDGQVRATQAAQFSATMEPGSARGPFNWLTQSSLDTYSDQSIPGLDTQSTQSSLLFTIGSLDMAARVAIRQPFGKPGHRFGKRRNVSSKPASGEKKGESEQGSEILRLKRRFIKDQENTGIYFAKQQIRLKQMREEIQREQKLQREHQVTMYRKYRSGDLPDIQIKYSYIIAPLQALAHRDNTVAKLLFGSIFKSIFQKMDEVKTDREIQDTINLINTSIDTILTRSNQYFPPFIACILDILYSLRTQLKVDVASVGACALFSKLQPLGIAVLEEQLILPESDDARPVKRSRMDTTVSKDIPHWIELARLHKSINEFDVLLGIFGGKIGTQSITQEAVEAEARGDFNLAFKKYEEALQCDKWPGGKPLEAEIDLWDDCRMECLCNLTQWEDLQVVAVGGVDDGNPPDLTKVWEDTFYQEHYLPFILRSKLKLMLQGDENQQVLLTFIDNSMKVPEQKMLLENRYSQDLALMYVWQEDYDRARHYANMALASFQQEWSSTDSLMISSRVASLQSLQPLIELHEFLKFIANESNFTSQHPAKALADQWQKRSAHHLLDPVGIWDDIITNRNVYLEHIGGRLKKQELQCQDSMEIEEEAKDIFQEVRIQLKLSMADSCKQQNNFKLTLRILQDTYKSCKHSGDGTLLCTWTHLYASTHHKKVHMAVDPWSEDNLNSVLTTLDQLDKLNKNEVLSAHPSLARRHHMLSGAAYELLALGLHKSPNDLSLLNKTKAGNKLLEYGKIQSLQKDKLVQNLIKEGYERIKTSITGDDHTPSHDKSLALPCGLEDAYLACAKYCDVFLRMKEDGELGIKNGILKSFPDTVIVCLLKAMKLNSMEARQRFPRLLQLVETYPDTMGNFIAKSGEIPCWMYILWISQMMALLDKPEAPAVQQILLNIASTYPQAVVYPFKLSREGYCFKNTPQDKKNKVVVEQLSTILDDEKMPLVAKFVRALEQFGQPDMIFRDWFDKTVQMLKKPKRDKAKLLEEYKKMYAALFFFDPRGSEDVSSTQKTQGSQSLSHEMGPYTRKFAMRFRKDVDKVFGTDGSKLSSMPLK</sequence>
<dbReference type="Pfam" id="PF20500">
    <property type="entry name" value="DNA-PKcs_N"/>
    <property type="match status" value="1"/>
</dbReference>
<feature type="region of interest" description="Disordered" evidence="2">
    <location>
        <begin position="2115"/>
        <end position="2144"/>
    </location>
</feature>
<dbReference type="InterPro" id="IPR046803">
    <property type="entry name" value="DNAPKcs_CC1-2"/>
</dbReference>
<accession>A0ABD3WWS0</accession>
<dbReference type="PANTHER" id="PTHR11139:SF68">
    <property type="entry name" value="DNA-DEPENDENT PROTEIN KINASE CATALYTIC SUBUNIT"/>
    <property type="match status" value="1"/>
</dbReference>
<evidence type="ECO:0000256" key="2">
    <source>
        <dbReference type="SAM" id="MobiDB-lite"/>
    </source>
</evidence>
<evidence type="ECO:0000259" key="3">
    <source>
        <dbReference type="PROSITE" id="PS51189"/>
    </source>
</evidence>
<dbReference type="SUPFAM" id="SSF48371">
    <property type="entry name" value="ARM repeat"/>
    <property type="match status" value="2"/>
</dbReference>
<feature type="coiled-coil region" evidence="1">
    <location>
        <begin position="2165"/>
        <end position="2192"/>
    </location>
</feature>
<dbReference type="InterPro" id="IPR050517">
    <property type="entry name" value="DDR_Repair_Kinase"/>
</dbReference>
<dbReference type="Pfam" id="PF19704">
    <property type="entry name" value="DNAPKcs_CC5"/>
    <property type="match status" value="1"/>
</dbReference>
<dbReference type="Pfam" id="PF08163">
    <property type="entry name" value="DNAPKcs_CC3"/>
    <property type="match status" value="1"/>
</dbReference>
<proteinExistence type="predicted"/>
<reference evidence="4 5" key="1">
    <citation type="submission" date="2024-11" db="EMBL/GenBank/DDBJ databases">
        <title>Chromosome-level genome assembly of the freshwater bivalve Anodonta woodiana.</title>
        <authorList>
            <person name="Chen X."/>
        </authorList>
    </citation>
    <scope>NUCLEOTIDE SEQUENCE [LARGE SCALE GENOMIC DNA]</scope>
    <source>
        <strain evidence="4">MN2024</strain>
        <tissue evidence="4">Gills</tissue>
    </source>
</reference>
<dbReference type="Pfam" id="PF20502">
    <property type="entry name" value="DNAPKcs_CC1-2"/>
    <property type="match status" value="1"/>
</dbReference>
<dbReference type="InterPro" id="IPR014009">
    <property type="entry name" value="PIK_FAT"/>
</dbReference>
<dbReference type="InterPro" id="IPR012582">
    <property type="entry name" value="DNAPKcs_CC3"/>
</dbReference>
<gene>
    <name evidence="4" type="ORF">ACJMK2_035352</name>
</gene>
<dbReference type="PROSITE" id="PS51189">
    <property type="entry name" value="FAT"/>
    <property type="match status" value="1"/>
</dbReference>
<name>A0ABD3WWS0_SINWO</name>
<dbReference type="PANTHER" id="PTHR11139">
    <property type="entry name" value="ATAXIA TELANGIECTASIA MUTATED ATM -RELATED"/>
    <property type="match status" value="1"/>
</dbReference>
<evidence type="ECO:0000256" key="1">
    <source>
        <dbReference type="SAM" id="Coils"/>
    </source>
</evidence>
<dbReference type="InterPro" id="IPR003151">
    <property type="entry name" value="PIK-rel_kinase_FAT"/>
</dbReference>
<protein>
    <recommendedName>
        <fullName evidence="3">FAT domain-containing protein</fullName>
    </recommendedName>
</protein>
<comment type="caution">
    <text evidence="4">The sequence shown here is derived from an EMBL/GenBank/DDBJ whole genome shotgun (WGS) entry which is preliminary data.</text>
</comment>
<dbReference type="Pfam" id="PF02259">
    <property type="entry name" value="FAT"/>
    <property type="match status" value="1"/>
</dbReference>
<dbReference type="InterPro" id="IPR045581">
    <property type="entry name" value="DNAPKcs_CC5"/>
</dbReference>
<dbReference type="Proteomes" id="UP001634394">
    <property type="component" value="Unassembled WGS sequence"/>
</dbReference>
<evidence type="ECO:0000313" key="5">
    <source>
        <dbReference type="Proteomes" id="UP001634394"/>
    </source>
</evidence>
<dbReference type="SMART" id="SM01344">
    <property type="entry name" value="NUC194"/>
    <property type="match status" value="1"/>
</dbReference>
<keyword evidence="5" id="KW-1185">Reference proteome</keyword>
<organism evidence="4 5">
    <name type="scientific">Sinanodonta woodiana</name>
    <name type="common">Chinese pond mussel</name>
    <name type="synonym">Anodonta woodiana</name>
    <dbReference type="NCBI Taxonomy" id="1069815"/>
    <lineage>
        <taxon>Eukaryota</taxon>
        <taxon>Metazoa</taxon>
        <taxon>Spiralia</taxon>
        <taxon>Lophotrochozoa</taxon>
        <taxon>Mollusca</taxon>
        <taxon>Bivalvia</taxon>
        <taxon>Autobranchia</taxon>
        <taxon>Heteroconchia</taxon>
        <taxon>Palaeoheterodonta</taxon>
        <taxon>Unionida</taxon>
        <taxon>Unionoidea</taxon>
        <taxon>Unionidae</taxon>
        <taxon>Unioninae</taxon>
        <taxon>Sinanodonta</taxon>
    </lineage>
</organism>
<feature type="domain" description="FAT" evidence="3">
    <location>
        <begin position="2297"/>
        <end position="2954"/>
    </location>
</feature>